<dbReference type="PROSITE" id="PS50850">
    <property type="entry name" value="MFS"/>
    <property type="match status" value="1"/>
</dbReference>
<evidence type="ECO:0000313" key="11">
    <source>
        <dbReference type="Proteomes" id="UP001059617"/>
    </source>
</evidence>
<feature type="transmembrane region" description="Helical" evidence="8">
    <location>
        <begin position="39"/>
        <end position="56"/>
    </location>
</feature>
<dbReference type="SUPFAM" id="SSF103473">
    <property type="entry name" value="MFS general substrate transporter"/>
    <property type="match status" value="1"/>
</dbReference>
<feature type="transmembrane region" description="Helical" evidence="8">
    <location>
        <begin position="184"/>
        <end position="205"/>
    </location>
</feature>
<evidence type="ECO:0000256" key="5">
    <source>
        <dbReference type="ARBA" id="ARBA00022989"/>
    </source>
</evidence>
<dbReference type="CDD" id="cd06173">
    <property type="entry name" value="MFS_MefA_like"/>
    <property type="match status" value="1"/>
</dbReference>
<evidence type="ECO:0000256" key="7">
    <source>
        <dbReference type="SAM" id="MobiDB-lite"/>
    </source>
</evidence>
<dbReference type="PANTHER" id="PTHR23513:SF6">
    <property type="entry name" value="MAJOR FACILITATOR SUPERFAMILY ASSOCIATED DOMAIN-CONTAINING PROTEIN"/>
    <property type="match status" value="1"/>
</dbReference>
<reference evidence="10" key="1">
    <citation type="submission" date="2021-04" db="EMBL/GenBank/DDBJ databases">
        <authorList>
            <person name="Hartkoorn R.C."/>
            <person name="Beaudoing E."/>
            <person name="Hot D."/>
        </authorList>
    </citation>
    <scope>NUCLEOTIDE SEQUENCE</scope>
    <source>
        <strain evidence="10">NRRL B-16292</strain>
    </source>
</reference>
<reference evidence="10" key="2">
    <citation type="submission" date="2022-09" db="EMBL/GenBank/DDBJ databases">
        <title>Biosynthetic gene clusters of Dactylosporangioum fulvum.</title>
        <authorList>
            <person name="Caradec T."/>
        </authorList>
    </citation>
    <scope>NUCLEOTIDE SEQUENCE</scope>
    <source>
        <strain evidence="10">NRRL B-16292</strain>
    </source>
</reference>
<dbReference type="RefSeq" id="WP_259857454.1">
    <property type="nucleotide sequence ID" value="NZ_BAAAST010000001.1"/>
</dbReference>
<comment type="subcellular location">
    <subcellularLocation>
        <location evidence="1">Cell membrane</location>
        <topology evidence="1">Multi-pass membrane protein</topology>
    </subcellularLocation>
</comment>
<evidence type="ECO:0000256" key="3">
    <source>
        <dbReference type="ARBA" id="ARBA00022475"/>
    </source>
</evidence>
<evidence type="ECO:0000259" key="9">
    <source>
        <dbReference type="PROSITE" id="PS50850"/>
    </source>
</evidence>
<feature type="transmembrane region" description="Helical" evidence="8">
    <location>
        <begin position="327"/>
        <end position="348"/>
    </location>
</feature>
<feature type="transmembrane region" description="Helical" evidence="8">
    <location>
        <begin position="240"/>
        <end position="264"/>
    </location>
</feature>
<sequence>MTAAGLAPPHAPGTRRRPGGLFWHRDFRLLWIGQTTSKLGSSVTSVALPLVAVATLDASTFRVALLSAAAWLPWLLVGLPVGAWVDRLPRRPVMLACDLAALLLFLSVPVAAWLGRLTYGHLLAVALGAGTASVFFQTAYQVYLPSLLHRDEVAEGNAKVQATEAAAQVGGPGVAGLITQLAGAANALLVDVASFLASALCLLSIRSRETRPKRARHDSTLRQDIGEGIRFVARDPYLRVLTVFGAISNIGLIGHQAILVVFLVREVGVSPGAAGGLTAATGLGAVLGASSATALARRFGSARSLVAAELGAAPFGLLIPLTTPRAGLALTVIGGFVIGAGVAVGNVLKGGFRQTYTPHGLLGRVTVSMQLVNYGTIPLGALLGGALGTALGVRPAMWILTSGLALTGLVLLVGPLHQHRDLPDRPASRVPPGGPRSEAAPPADVPGETVAP</sequence>
<keyword evidence="3" id="KW-1003">Cell membrane</keyword>
<name>A0ABY5VSA4_9ACTN</name>
<proteinExistence type="predicted"/>
<feature type="domain" description="Major facilitator superfamily (MFS) profile" evidence="9">
    <location>
        <begin position="235"/>
        <end position="452"/>
    </location>
</feature>
<dbReference type="InterPro" id="IPR010290">
    <property type="entry name" value="TM_effector"/>
</dbReference>
<feature type="transmembrane region" description="Helical" evidence="8">
    <location>
        <begin position="93"/>
        <end position="115"/>
    </location>
</feature>
<feature type="transmembrane region" description="Helical" evidence="8">
    <location>
        <begin position="302"/>
        <end position="321"/>
    </location>
</feature>
<evidence type="ECO:0000313" key="10">
    <source>
        <dbReference type="EMBL" id="UWP79696.1"/>
    </source>
</evidence>
<organism evidence="10 11">
    <name type="scientific">Dactylosporangium fulvum</name>
    <dbReference type="NCBI Taxonomy" id="53359"/>
    <lineage>
        <taxon>Bacteria</taxon>
        <taxon>Bacillati</taxon>
        <taxon>Actinomycetota</taxon>
        <taxon>Actinomycetes</taxon>
        <taxon>Micromonosporales</taxon>
        <taxon>Micromonosporaceae</taxon>
        <taxon>Dactylosporangium</taxon>
    </lineage>
</organism>
<evidence type="ECO:0000256" key="8">
    <source>
        <dbReference type="SAM" id="Phobius"/>
    </source>
</evidence>
<keyword evidence="5 8" id="KW-1133">Transmembrane helix</keyword>
<feature type="transmembrane region" description="Helical" evidence="8">
    <location>
        <begin position="397"/>
        <end position="416"/>
    </location>
</feature>
<gene>
    <name evidence="10" type="ORF">Dfulv_31625</name>
</gene>
<dbReference type="EMBL" id="CP073720">
    <property type="protein sequence ID" value="UWP79696.1"/>
    <property type="molecule type" value="Genomic_DNA"/>
</dbReference>
<evidence type="ECO:0000256" key="6">
    <source>
        <dbReference type="ARBA" id="ARBA00023136"/>
    </source>
</evidence>
<keyword evidence="4 8" id="KW-0812">Transmembrane</keyword>
<dbReference type="InterPro" id="IPR020846">
    <property type="entry name" value="MFS_dom"/>
</dbReference>
<feature type="region of interest" description="Disordered" evidence="7">
    <location>
        <begin position="422"/>
        <end position="452"/>
    </location>
</feature>
<dbReference type="PANTHER" id="PTHR23513">
    <property type="entry name" value="INTEGRAL MEMBRANE EFFLUX PROTEIN-RELATED"/>
    <property type="match status" value="1"/>
</dbReference>
<keyword evidence="2" id="KW-0813">Transport</keyword>
<protein>
    <submittedName>
        <fullName evidence="10">MFS transporter</fullName>
    </submittedName>
</protein>
<evidence type="ECO:0000256" key="2">
    <source>
        <dbReference type="ARBA" id="ARBA00022448"/>
    </source>
</evidence>
<dbReference type="Pfam" id="PF05977">
    <property type="entry name" value="MFS_3"/>
    <property type="match status" value="1"/>
</dbReference>
<dbReference type="Proteomes" id="UP001059617">
    <property type="component" value="Chromosome"/>
</dbReference>
<dbReference type="Gene3D" id="1.20.1250.20">
    <property type="entry name" value="MFS general substrate transporter like domains"/>
    <property type="match status" value="1"/>
</dbReference>
<feature type="transmembrane region" description="Helical" evidence="8">
    <location>
        <begin position="276"/>
        <end position="295"/>
    </location>
</feature>
<accession>A0ABY5VSA4</accession>
<keyword evidence="11" id="KW-1185">Reference proteome</keyword>
<dbReference type="InterPro" id="IPR036259">
    <property type="entry name" value="MFS_trans_sf"/>
</dbReference>
<evidence type="ECO:0000256" key="4">
    <source>
        <dbReference type="ARBA" id="ARBA00022692"/>
    </source>
</evidence>
<keyword evidence="6 8" id="KW-0472">Membrane</keyword>
<feature type="transmembrane region" description="Helical" evidence="8">
    <location>
        <begin position="122"/>
        <end position="143"/>
    </location>
</feature>
<feature type="transmembrane region" description="Helical" evidence="8">
    <location>
        <begin position="371"/>
        <end position="391"/>
    </location>
</feature>
<feature type="transmembrane region" description="Helical" evidence="8">
    <location>
        <begin position="63"/>
        <end position="81"/>
    </location>
</feature>
<evidence type="ECO:0000256" key="1">
    <source>
        <dbReference type="ARBA" id="ARBA00004651"/>
    </source>
</evidence>